<comment type="caution">
    <text evidence="1">The sequence shown here is derived from an EMBL/GenBank/DDBJ whole genome shotgun (WGS) entry which is preliminary data.</text>
</comment>
<evidence type="ECO:0000313" key="2">
    <source>
        <dbReference type="Proteomes" id="UP000636004"/>
    </source>
</evidence>
<organism evidence="1 2">
    <name type="scientific">Algibacter mikhailovii</name>
    <dbReference type="NCBI Taxonomy" id="425498"/>
    <lineage>
        <taxon>Bacteria</taxon>
        <taxon>Pseudomonadati</taxon>
        <taxon>Bacteroidota</taxon>
        <taxon>Flavobacteriia</taxon>
        <taxon>Flavobacteriales</taxon>
        <taxon>Flavobacteriaceae</taxon>
        <taxon>Algibacter</taxon>
    </lineage>
</organism>
<sequence>MARLFNITIKKTTVTINQLNIKTMRTLNNNQLTNALEGSKTSQWNTKRRFR</sequence>
<dbReference type="EMBL" id="BMWZ01000001">
    <property type="protein sequence ID" value="GGZ69195.1"/>
    <property type="molecule type" value="Genomic_DNA"/>
</dbReference>
<accession>A0A918QUM0</accession>
<evidence type="ECO:0000313" key="1">
    <source>
        <dbReference type="EMBL" id="GGZ69195.1"/>
    </source>
</evidence>
<name>A0A918QUM0_9FLAO</name>
<gene>
    <name evidence="1" type="ORF">GCM10007028_02700</name>
</gene>
<dbReference type="Proteomes" id="UP000636004">
    <property type="component" value="Unassembled WGS sequence"/>
</dbReference>
<reference evidence="1" key="2">
    <citation type="submission" date="2020-09" db="EMBL/GenBank/DDBJ databases">
        <authorList>
            <person name="Sun Q."/>
            <person name="Kim S."/>
        </authorList>
    </citation>
    <scope>NUCLEOTIDE SEQUENCE</scope>
    <source>
        <strain evidence="1">KCTC 12710</strain>
    </source>
</reference>
<dbReference type="AlphaFoldDB" id="A0A918QUM0"/>
<reference evidence="1" key="1">
    <citation type="journal article" date="2014" name="Int. J. Syst. Evol. Microbiol.">
        <title>Complete genome sequence of Corynebacterium casei LMG S-19264T (=DSM 44701T), isolated from a smear-ripened cheese.</title>
        <authorList>
            <consortium name="US DOE Joint Genome Institute (JGI-PGF)"/>
            <person name="Walter F."/>
            <person name="Albersmeier A."/>
            <person name="Kalinowski J."/>
            <person name="Ruckert C."/>
        </authorList>
    </citation>
    <scope>NUCLEOTIDE SEQUENCE</scope>
    <source>
        <strain evidence="1">KCTC 12710</strain>
    </source>
</reference>
<protein>
    <submittedName>
        <fullName evidence="1">Uncharacterized protein</fullName>
    </submittedName>
</protein>
<keyword evidence="2" id="KW-1185">Reference proteome</keyword>
<proteinExistence type="predicted"/>